<dbReference type="InterPro" id="IPR006093">
    <property type="entry name" value="Oxy_OxRdtase_FAD_BS"/>
</dbReference>
<evidence type="ECO:0000256" key="2">
    <source>
        <dbReference type="ARBA" id="ARBA00005466"/>
    </source>
</evidence>
<dbReference type="InterPro" id="IPR016166">
    <property type="entry name" value="FAD-bd_PCMH"/>
</dbReference>
<dbReference type="PROSITE" id="PS51387">
    <property type="entry name" value="FAD_PCMH"/>
    <property type="match status" value="1"/>
</dbReference>
<dbReference type="PANTHER" id="PTHR42973:SF39">
    <property type="entry name" value="FAD-BINDING PCMH-TYPE DOMAIN-CONTAINING PROTEIN"/>
    <property type="match status" value="1"/>
</dbReference>
<evidence type="ECO:0000259" key="7">
    <source>
        <dbReference type="PROSITE" id="PS51387"/>
    </source>
</evidence>
<keyword evidence="6" id="KW-0732">Signal</keyword>
<dbReference type="EMBL" id="JAAAUY010000563">
    <property type="protein sequence ID" value="KAF9328448.1"/>
    <property type="molecule type" value="Genomic_DNA"/>
</dbReference>
<dbReference type="GO" id="GO:0016491">
    <property type="term" value="F:oxidoreductase activity"/>
    <property type="evidence" value="ECO:0007669"/>
    <property type="project" value="UniProtKB-KW"/>
</dbReference>
<accession>A0A9P5SGK0</accession>
<evidence type="ECO:0000313" key="9">
    <source>
        <dbReference type="Proteomes" id="UP000696485"/>
    </source>
</evidence>
<dbReference type="InterPro" id="IPR012951">
    <property type="entry name" value="BBE"/>
</dbReference>
<evidence type="ECO:0000256" key="5">
    <source>
        <dbReference type="ARBA" id="ARBA00023002"/>
    </source>
</evidence>
<gene>
    <name evidence="8" type="ORF">BG006_008361</name>
</gene>
<keyword evidence="3" id="KW-0285">Flavoprotein</keyword>
<protein>
    <recommendedName>
        <fullName evidence="7">FAD-binding PCMH-type domain-containing protein</fullName>
    </recommendedName>
</protein>
<feature type="signal peptide" evidence="6">
    <location>
        <begin position="1"/>
        <end position="23"/>
    </location>
</feature>
<dbReference type="Pfam" id="PF01565">
    <property type="entry name" value="FAD_binding_4"/>
    <property type="match status" value="1"/>
</dbReference>
<dbReference type="PANTHER" id="PTHR42973">
    <property type="entry name" value="BINDING OXIDOREDUCTASE, PUTATIVE (AFU_ORTHOLOGUE AFUA_1G17690)-RELATED"/>
    <property type="match status" value="1"/>
</dbReference>
<keyword evidence="4" id="KW-0274">FAD</keyword>
<keyword evidence="9" id="KW-1185">Reference proteome</keyword>
<dbReference type="Gene3D" id="3.30.465.10">
    <property type="match status" value="1"/>
</dbReference>
<dbReference type="InterPro" id="IPR006094">
    <property type="entry name" value="Oxid_FAD_bind_N"/>
</dbReference>
<reference evidence="8" key="1">
    <citation type="journal article" date="2020" name="Fungal Divers.">
        <title>Resolving the Mortierellaceae phylogeny through synthesis of multi-gene phylogenetics and phylogenomics.</title>
        <authorList>
            <person name="Vandepol N."/>
            <person name="Liber J."/>
            <person name="Desiro A."/>
            <person name="Na H."/>
            <person name="Kennedy M."/>
            <person name="Barry K."/>
            <person name="Grigoriev I.V."/>
            <person name="Miller A.N."/>
            <person name="O'Donnell K."/>
            <person name="Stajich J.E."/>
            <person name="Bonito G."/>
        </authorList>
    </citation>
    <scope>NUCLEOTIDE SEQUENCE</scope>
    <source>
        <strain evidence="8">NVP1</strain>
    </source>
</reference>
<comment type="similarity">
    <text evidence="2">Belongs to the oxygen-dependent FAD-linked oxidoreductase family.</text>
</comment>
<dbReference type="SUPFAM" id="SSF56176">
    <property type="entry name" value="FAD-binding/transporter-associated domain-like"/>
    <property type="match status" value="1"/>
</dbReference>
<comment type="cofactor">
    <cofactor evidence="1">
        <name>FAD</name>
        <dbReference type="ChEBI" id="CHEBI:57692"/>
    </cofactor>
</comment>
<evidence type="ECO:0000313" key="8">
    <source>
        <dbReference type="EMBL" id="KAF9328448.1"/>
    </source>
</evidence>
<dbReference type="Proteomes" id="UP000696485">
    <property type="component" value="Unassembled WGS sequence"/>
</dbReference>
<evidence type="ECO:0000256" key="3">
    <source>
        <dbReference type="ARBA" id="ARBA00022630"/>
    </source>
</evidence>
<evidence type="ECO:0000256" key="1">
    <source>
        <dbReference type="ARBA" id="ARBA00001974"/>
    </source>
</evidence>
<name>A0A9P5SGK0_9FUNG</name>
<feature type="domain" description="FAD-binding PCMH-type" evidence="7">
    <location>
        <begin position="60"/>
        <end position="234"/>
    </location>
</feature>
<evidence type="ECO:0000256" key="6">
    <source>
        <dbReference type="SAM" id="SignalP"/>
    </source>
</evidence>
<dbReference type="InterPro" id="IPR016169">
    <property type="entry name" value="FAD-bd_PCMH_sub2"/>
</dbReference>
<dbReference type="PROSITE" id="PS00862">
    <property type="entry name" value="OX2_COVAL_FAD"/>
    <property type="match status" value="1"/>
</dbReference>
<dbReference type="Gene3D" id="3.40.462.20">
    <property type="match status" value="1"/>
</dbReference>
<feature type="chain" id="PRO_5040508310" description="FAD-binding PCMH-type domain-containing protein" evidence="6">
    <location>
        <begin position="24"/>
        <end position="495"/>
    </location>
</feature>
<dbReference type="Pfam" id="PF08031">
    <property type="entry name" value="BBE"/>
    <property type="match status" value="1"/>
</dbReference>
<dbReference type="AlphaFoldDB" id="A0A9P5SGK0"/>
<keyword evidence="5" id="KW-0560">Oxidoreductase</keyword>
<sequence length="495" mass="53067">MHFQWTSLALVAAAALQATTSQALPTNMISCLQAIKGKSYLITPSSSNYTKESLTENYLFNYKPQAIFHPATNNDVSAAIKCASAANVAIAPRSGGHSFEGYSAGGQDGSLIIDLNQFNQFSIDKKTNIATIGGGNRLGPTYAKLWANGQYLIPAGTCPTVGIGGHALGGGVGMTSRKYGVLSDNIVSMTVVDPSGAIKTASATENTDLYWALRGAGGGSFGVVTEFRIQAYKPPSKVTSMTLDFPLSKYSTILDAYAAFGATASEDLMAEMNLDTSGNMQVQVVYLGSKADANKAVAPLLKATGKPKSSDIREGKWIDAAVRFAWMQNSDLANPKAGDSNYAKGRSLVYRQALNKKEKDIIYKYLTAPPKGISAAYLIVDLWGGKINRPASESAFVHHGAVIGIEFVTEWGDAGTKPGKKACGPCQTWSLNFYKEMLAAYTKGQPIQAYQNYIDKDLPNSMDAYYGKALPRLKTIKKSVDPNNVFRFPQSIPLN</sequence>
<dbReference type="InterPro" id="IPR036318">
    <property type="entry name" value="FAD-bd_PCMH-like_sf"/>
</dbReference>
<dbReference type="InterPro" id="IPR050416">
    <property type="entry name" value="FAD-linked_Oxidoreductase"/>
</dbReference>
<organism evidence="8 9">
    <name type="scientific">Podila minutissima</name>
    <dbReference type="NCBI Taxonomy" id="64525"/>
    <lineage>
        <taxon>Eukaryota</taxon>
        <taxon>Fungi</taxon>
        <taxon>Fungi incertae sedis</taxon>
        <taxon>Mucoromycota</taxon>
        <taxon>Mortierellomycotina</taxon>
        <taxon>Mortierellomycetes</taxon>
        <taxon>Mortierellales</taxon>
        <taxon>Mortierellaceae</taxon>
        <taxon>Podila</taxon>
    </lineage>
</organism>
<evidence type="ECO:0000256" key="4">
    <source>
        <dbReference type="ARBA" id="ARBA00022827"/>
    </source>
</evidence>
<dbReference type="GO" id="GO:0071949">
    <property type="term" value="F:FAD binding"/>
    <property type="evidence" value="ECO:0007669"/>
    <property type="project" value="InterPro"/>
</dbReference>
<comment type="caution">
    <text evidence="8">The sequence shown here is derived from an EMBL/GenBank/DDBJ whole genome shotgun (WGS) entry which is preliminary data.</text>
</comment>
<proteinExistence type="inferred from homology"/>